<protein>
    <submittedName>
        <fullName evidence="5">DUF4352 domain-containing protein</fullName>
    </submittedName>
</protein>
<feature type="compositionally biased region" description="Low complexity" evidence="2">
    <location>
        <begin position="65"/>
        <end position="86"/>
    </location>
</feature>
<organism evidence="5 6">
    <name type="scientific">Salinicoccus jeotgali</name>
    <dbReference type="NCBI Taxonomy" id="381634"/>
    <lineage>
        <taxon>Bacteria</taxon>
        <taxon>Bacillati</taxon>
        <taxon>Bacillota</taxon>
        <taxon>Bacilli</taxon>
        <taxon>Bacillales</taxon>
        <taxon>Staphylococcaceae</taxon>
        <taxon>Salinicoccus</taxon>
    </lineage>
</organism>
<evidence type="ECO:0000259" key="4">
    <source>
        <dbReference type="Pfam" id="PF11611"/>
    </source>
</evidence>
<keyword evidence="3" id="KW-0472">Membrane</keyword>
<comment type="caution">
    <text evidence="5">The sequence shown here is derived from an EMBL/GenBank/DDBJ whole genome shotgun (WGS) entry which is preliminary data.</text>
</comment>
<keyword evidence="3" id="KW-0812">Transmembrane</keyword>
<sequence>MPEQKTPIYKKSWFVIIMLIIFFPIGLYLMWAHTNWNKAAKWIVTAAIAVIGLSSLITGEDETDTAGTEVATGTEQSEEATSAPATVEEETEENTEEPTEEETVEKEEPTEEKTVEEEVDETASVGEALTVDEIDFVVNEWFQRDSVGTGLSSTANDTYLVLDVSVTNNKNEAVMLTSDFFKITDGEVVYEPDTTASTYMNQEVAADNLGLLAEEVNPGSSRNAYVVYDVAPGVIDSDTKQLQVQSGFWGTQTGIINLQ</sequence>
<evidence type="ECO:0000256" key="2">
    <source>
        <dbReference type="SAM" id="MobiDB-lite"/>
    </source>
</evidence>
<keyword evidence="3" id="KW-1133">Transmembrane helix</keyword>
<feature type="region of interest" description="Disordered" evidence="2">
    <location>
        <begin position="62"/>
        <end position="123"/>
    </location>
</feature>
<keyword evidence="1" id="KW-0732">Signal</keyword>
<dbReference type="EMBL" id="BAABCK010000021">
    <property type="protein sequence ID" value="GAA3722869.1"/>
    <property type="molecule type" value="Genomic_DNA"/>
</dbReference>
<dbReference type="Gene3D" id="2.60.40.1240">
    <property type="match status" value="1"/>
</dbReference>
<keyword evidence="6" id="KW-1185">Reference proteome</keyword>
<dbReference type="RefSeq" id="WP_344702252.1">
    <property type="nucleotide sequence ID" value="NZ_BAABCK010000021.1"/>
</dbReference>
<accession>A0ABP7ESL3</accession>
<gene>
    <name evidence="5" type="ORF">GCM10022378_11140</name>
</gene>
<evidence type="ECO:0000256" key="1">
    <source>
        <dbReference type="ARBA" id="ARBA00022729"/>
    </source>
</evidence>
<feature type="transmembrane region" description="Helical" evidence="3">
    <location>
        <begin position="12"/>
        <end position="33"/>
    </location>
</feature>
<name>A0ABP7ESL3_9STAP</name>
<feature type="transmembrane region" description="Helical" evidence="3">
    <location>
        <begin position="39"/>
        <end position="57"/>
    </location>
</feature>
<dbReference type="InterPro" id="IPR029051">
    <property type="entry name" value="DUF4352"/>
</dbReference>
<feature type="compositionally biased region" description="Acidic residues" evidence="2">
    <location>
        <begin position="87"/>
        <end position="121"/>
    </location>
</feature>
<evidence type="ECO:0000256" key="3">
    <source>
        <dbReference type="SAM" id="Phobius"/>
    </source>
</evidence>
<proteinExistence type="predicted"/>
<dbReference type="Pfam" id="PF11611">
    <property type="entry name" value="DUF4352"/>
    <property type="match status" value="1"/>
</dbReference>
<dbReference type="InterPro" id="IPR029050">
    <property type="entry name" value="Immunoprotect_excell_Ig-like"/>
</dbReference>
<evidence type="ECO:0000313" key="6">
    <source>
        <dbReference type="Proteomes" id="UP001500920"/>
    </source>
</evidence>
<dbReference type="Proteomes" id="UP001500920">
    <property type="component" value="Unassembled WGS sequence"/>
</dbReference>
<feature type="domain" description="DUF4352" evidence="4">
    <location>
        <begin position="125"/>
        <end position="252"/>
    </location>
</feature>
<evidence type="ECO:0000313" key="5">
    <source>
        <dbReference type="EMBL" id="GAA3722869.1"/>
    </source>
</evidence>
<reference evidence="6" key="1">
    <citation type="journal article" date="2019" name="Int. J. Syst. Evol. Microbiol.">
        <title>The Global Catalogue of Microorganisms (GCM) 10K type strain sequencing project: providing services to taxonomists for standard genome sequencing and annotation.</title>
        <authorList>
            <consortium name="The Broad Institute Genomics Platform"/>
            <consortium name="The Broad Institute Genome Sequencing Center for Infectious Disease"/>
            <person name="Wu L."/>
            <person name="Ma J."/>
        </authorList>
    </citation>
    <scope>NUCLEOTIDE SEQUENCE [LARGE SCALE GENOMIC DNA]</scope>
    <source>
        <strain evidence="6">JCM 16981</strain>
    </source>
</reference>